<name>A0A4R0G2B3_9ACTN</name>
<gene>
    <name evidence="4" type="ORF">E0H26_26715</name>
</gene>
<evidence type="ECO:0000256" key="1">
    <source>
        <dbReference type="PROSITE-ProRule" id="PRU00239"/>
    </source>
</evidence>
<feature type="active site" evidence="1">
    <location>
        <position position="296"/>
    </location>
</feature>
<feature type="active site" evidence="1">
    <location>
        <position position="78"/>
    </location>
</feature>
<feature type="domain" description="Calpain catalytic" evidence="3">
    <location>
        <begin position="1"/>
        <end position="300"/>
    </location>
</feature>
<evidence type="ECO:0000259" key="3">
    <source>
        <dbReference type="PROSITE" id="PS50203"/>
    </source>
</evidence>
<keyword evidence="1" id="KW-0788">Thiol protease</keyword>
<keyword evidence="1" id="KW-0378">Hydrolase</keyword>
<reference evidence="4 5" key="1">
    <citation type="submission" date="2019-02" db="EMBL/GenBank/DDBJ databases">
        <title>Jishengella sp. nov., isolated from a root of Zingiber montanum.</title>
        <authorList>
            <person name="Kuncharoen N."/>
            <person name="Kudo T."/>
            <person name="Masahiro Y."/>
            <person name="Ohkuma M."/>
            <person name="Tanasupawat S."/>
        </authorList>
    </citation>
    <scope>NUCLEOTIDE SEQUENCE [LARGE SCALE GENOMIC DNA]</scope>
    <source>
        <strain evidence="4 5">PLAI 1-1</strain>
    </source>
</reference>
<dbReference type="GO" id="GO:0004198">
    <property type="term" value="F:calcium-dependent cysteine-type endopeptidase activity"/>
    <property type="evidence" value="ECO:0007669"/>
    <property type="project" value="InterPro"/>
</dbReference>
<evidence type="ECO:0000313" key="4">
    <source>
        <dbReference type="EMBL" id="TCB90714.1"/>
    </source>
</evidence>
<proteinExistence type="predicted"/>
<sequence>MPPDPSTEIEIEVEVEVEPTVTDSEIAVVADRVTLPDPNPNYPVEYGQALDDRTGQAAPLFDGSPHREHVRQGVLEDCGMLATMAAVAGYRPDALAQLFQPNPDGTVDVLLHESVLYGGTSAPTGRRLRITVQPDVPLHVGSSGEAAYADRSSNGSGWASVLEKALAAVDRTWTNERRDAWQRDWTTWCSKDDPHQAAPLGYARLDVGSTSYLQAELMTQLTGVPSQMSFFDTRPGQEAVVATRLAALLAAGSPVIAGTRPENTYPPGLATLPFGLYAKHAYEVVSVTNGLVRLRNPWGHEHPAPIPVRDFLDLMASDYAHMDVGGASSAPQTGTVTSTFVPPAQPSIPAPRAVETTIKPEGDRPRRHTLGRTYLEDERAIVNYLALLDDDGTVNGLSVVVSSGVGQRTAHWATNGTAGVGGSIPVGRAEAERIAREVLGFTLPEEPALHDMVGG</sequence>
<feature type="active site" evidence="1">
    <location>
        <position position="280"/>
    </location>
</feature>
<dbReference type="GO" id="GO:0006508">
    <property type="term" value="P:proteolysis"/>
    <property type="evidence" value="ECO:0007669"/>
    <property type="project" value="UniProtKB-KW"/>
</dbReference>
<comment type="caution">
    <text evidence="4">The sequence shown here is derived from an EMBL/GenBank/DDBJ whole genome shotgun (WGS) entry which is preliminary data.</text>
</comment>
<dbReference type="InterPro" id="IPR038765">
    <property type="entry name" value="Papain-like_cys_pep_sf"/>
</dbReference>
<evidence type="ECO:0000313" key="5">
    <source>
        <dbReference type="Proteomes" id="UP000292274"/>
    </source>
</evidence>
<keyword evidence="5" id="KW-1185">Reference proteome</keyword>
<dbReference type="EMBL" id="SJJR01000028">
    <property type="protein sequence ID" value="TCB90714.1"/>
    <property type="molecule type" value="Genomic_DNA"/>
</dbReference>
<dbReference type="AlphaFoldDB" id="A0A4R0G2B3"/>
<keyword evidence="1" id="KW-0645">Protease</keyword>
<dbReference type="Proteomes" id="UP000292274">
    <property type="component" value="Unassembled WGS sequence"/>
</dbReference>
<organism evidence="4 5">
    <name type="scientific">Micromonospora zingiberis</name>
    <dbReference type="NCBI Taxonomy" id="2053011"/>
    <lineage>
        <taxon>Bacteria</taxon>
        <taxon>Bacillati</taxon>
        <taxon>Actinomycetota</taxon>
        <taxon>Actinomycetes</taxon>
        <taxon>Micromonosporales</taxon>
        <taxon>Micromonosporaceae</taxon>
        <taxon>Micromonospora</taxon>
    </lineage>
</organism>
<feature type="compositionally biased region" description="Polar residues" evidence="2">
    <location>
        <begin position="329"/>
        <end position="340"/>
    </location>
</feature>
<dbReference type="SUPFAM" id="SSF54001">
    <property type="entry name" value="Cysteine proteinases"/>
    <property type="match status" value="1"/>
</dbReference>
<dbReference type="OrthoDB" id="4554584at2"/>
<dbReference type="PROSITE" id="PS50203">
    <property type="entry name" value="CALPAIN_CAT"/>
    <property type="match status" value="1"/>
</dbReference>
<protein>
    <recommendedName>
        <fullName evidence="3">Calpain catalytic domain-containing protein</fullName>
    </recommendedName>
</protein>
<dbReference type="InterPro" id="IPR001300">
    <property type="entry name" value="Peptidase_C2_calpain_cat"/>
</dbReference>
<feature type="region of interest" description="Disordered" evidence="2">
    <location>
        <begin position="326"/>
        <end position="353"/>
    </location>
</feature>
<evidence type="ECO:0000256" key="2">
    <source>
        <dbReference type="SAM" id="MobiDB-lite"/>
    </source>
</evidence>
<accession>A0A4R0G2B3</accession>